<proteinExistence type="predicted"/>
<dbReference type="Pfam" id="PF01637">
    <property type="entry name" value="ATPase_2"/>
    <property type="match status" value="1"/>
</dbReference>
<gene>
    <name evidence="2" type="ORF">ACFSKV_00275</name>
</gene>
<keyword evidence="3" id="KW-1185">Reference proteome</keyword>
<dbReference type="SUPFAM" id="SSF52540">
    <property type="entry name" value="P-loop containing nucleoside triphosphate hydrolases"/>
    <property type="match status" value="1"/>
</dbReference>
<evidence type="ECO:0000259" key="1">
    <source>
        <dbReference type="Pfam" id="PF01637"/>
    </source>
</evidence>
<feature type="domain" description="ATPase" evidence="1">
    <location>
        <begin position="19"/>
        <end position="261"/>
    </location>
</feature>
<keyword evidence="2" id="KW-0547">Nucleotide-binding</keyword>
<accession>A0ABW5B328</accession>
<sequence length="373" mass="43162">MKSPENPFVLTNHIGKKYFCNRENELKSLLSHVENNRNLMIYGWRGLGKSTLVHRFFDKLENKGQFETLFIDMLPANSLEDVIKLLASAIFEKYGRGKPGISSSMNKLFFVLGASIRFDPYSDMPDLHLGPRQLGREEQSLQALGEFLKERKKQVIIAMDEFQQLDFFEEKNTASVFRNWMLKYPEIRFVFCGNHPGKMLGIFAEKSSPLYQSAQLIPLLPLQLDHYTGFIQDHFKSNGKYIPTEVIEMIFNWSRGQTYIIQLVCNYLFAQCTNVRAEDFMKVSKEIIEQYLPVFATFPKMLTKAQWNLLKAIAKEEPLFNPMSSEFLIKHQLGAASTVSTALKSLQKQELVFEEDGGFFVQEVLLSRWMKNL</sequence>
<organism evidence="2 3">
    <name type="scientific">Shivajiella indica</name>
    <dbReference type="NCBI Taxonomy" id="872115"/>
    <lineage>
        <taxon>Bacteria</taxon>
        <taxon>Pseudomonadati</taxon>
        <taxon>Bacteroidota</taxon>
        <taxon>Cytophagia</taxon>
        <taxon>Cytophagales</taxon>
        <taxon>Cyclobacteriaceae</taxon>
        <taxon>Shivajiella</taxon>
    </lineage>
</organism>
<reference evidence="3" key="1">
    <citation type="journal article" date="2019" name="Int. J. Syst. Evol. Microbiol.">
        <title>The Global Catalogue of Microorganisms (GCM) 10K type strain sequencing project: providing services to taxonomists for standard genome sequencing and annotation.</title>
        <authorList>
            <consortium name="The Broad Institute Genomics Platform"/>
            <consortium name="The Broad Institute Genome Sequencing Center for Infectious Disease"/>
            <person name="Wu L."/>
            <person name="Ma J."/>
        </authorList>
    </citation>
    <scope>NUCLEOTIDE SEQUENCE [LARGE SCALE GENOMIC DNA]</scope>
    <source>
        <strain evidence="3">KCTC 19812</strain>
    </source>
</reference>
<evidence type="ECO:0000313" key="3">
    <source>
        <dbReference type="Proteomes" id="UP001597414"/>
    </source>
</evidence>
<dbReference type="Gene3D" id="3.40.50.300">
    <property type="entry name" value="P-loop containing nucleotide triphosphate hydrolases"/>
    <property type="match status" value="1"/>
</dbReference>
<dbReference type="Proteomes" id="UP001597414">
    <property type="component" value="Unassembled WGS sequence"/>
</dbReference>
<dbReference type="InterPro" id="IPR027417">
    <property type="entry name" value="P-loop_NTPase"/>
</dbReference>
<dbReference type="EMBL" id="JBHUIV010000002">
    <property type="protein sequence ID" value="MFD2199980.1"/>
    <property type="molecule type" value="Genomic_DNA"/>
</dbReference>
<dbReference type="PANTHER" id="PTHR34301:SF8">
    <property type="entry name" value="ATPASE DOMAIN-CONTAINING PROTEIN"/>
    <property type="match status" value="1"/>
</dbReference>
<evidence type="ECO:0000313" key="2">
    <source>
        <dbReference type="EMBL" id="MFD2199980.1"/>
    </source>
</evidence>
<dbReference type="GO" id="GO:0005524">
    <property type="term" value="F:ATP binding"/>
    <property type="evidence" value="ECO:0007669"/>
    <property type="project" value="UniProtKB-KW"/>
</dbReference>
<comment type="caution">
    <text evidence="2">The sequence shown here is derived from an EMBL/GenBank/DDBJ whole genome shotgun (WGS) entry which is preliminary data.</text>
</comment>
<protein>
    <submittedName>
        <fullName evidence="2">ATP-binding protein</fullName>
    </submittedName>
</protein>
<name>A0ABW5B328_9BACT</name>
<keyword evidence="2" id="KW-0067">ATP-binding</keyword>
<dbReference type="PANTHER" id="PTHR34301">
    <property type="entry name" value="DNA-BINDING PROTEIN-RELATED"/>
    <property type="match status" value="1"/>
</dbReference>
<dbReference type="InterPro" id="IPR011579">
    <property type="entry name" value="ATPase_dom"/>
</dbReference>
<dbReference type="RefSeq" id="WP_380799502.1">
    <property type="nucleotide sequence ID" value="NZ_JBHUIV010000002.1"/>
</dbReference>